<dbReference type="AlphaFoldDB" id="A0A7S3V813"/>
<evidence type="ECO:0000256" key="3">
    <source>
        <dbReference type="ARBA" id="ARBA00023136"/>
    </source>
</evidence>
<evidence type="ECO:0000256" key="6">
    <source>
        <dbReference type="SAM" id="MobiDB-lite"/>
    </source>
</evidence>
<keyword evidence="5" id="KW-0813">Transport</keyword>
<keyword evidence="3 4" id="KW-0472">Membrane</keyword>
<comment type="subcellular location">
    <subcellularLocation>
        <location evidence="1">Membrane</location>
        <topology evidence="1">Multi-pass membrane protein</topology>
    </subcellularLocation>
</comment>
<proteinExistence type="inferred from homology"/>
<keyword evidence="2 4" id="KW-0812">Transmembrane</keyword>
<evidence type="ECO:0000256" key="2">
    <source>
        <dbReference type="ARBA" id="ARBA00022692"/>
    </source>
</evidence>
<dbReference type="InterPro" id="IPR018108">
    <property type="entry name" value="MCP_transmembrane"/>
</dbReference>
<dbReference type="Gene3D" id="1.50.40.10">
    <property type="entry name" value="Mitochondrial carrier domain"/>
    <property type="match status" value="1"/>
</dbReference>
<evidence type="ECO:0000256" key="5">
    <source>
        <dbReference type="RuleBase" id="RU000488"/>
    </source>
</evidence>
<comment type="similarity">
    <text evidence="5">Belongs to the mitochondrial carrier (TC 2.A.29) family.</text>
</comment>
<dbReference type="Pfam" id="PF00153">
    <property type="entry name" value="Mito_carr"/>
    <property type="match status" value="2"/>
</dbReference>
<feature type="region of interest" description="Disordered" evidence="6">
    <location>
        <begin position="1"/>
        <end position="40"/>
    </location>
</feature>
<protein>
    <recommendedName>
        <fullName evidence="8">Mitochondrial carrier protein</fullName>
    </recommendedName>
</protein>
<sequence length="337" mass="35930">MTERTTKNNTIDNSDDREHSLNKSNSPIATSSSHGGGGGGVSSARILGSAIAGISELSLFHPVDTIAKRLMSTETRIVVNSASATALNLNAAVFRESSHATNPLHKFQSLFPGIGFGAVYKICQRVYKFGGQPLMRDKLTTLYGHQMKERFGSQTGPTLISATAGSIIGIGEVFLLPLDALKVKAQTAPEQLKGRGVVDIFRKEGWGLYRGAGWTVARNAPGSFALFGGNSMAKSYMGVSEDHPATWTEDAMASCAGAVASITVAQPLDVVKTRIQNRPFDSPESGTSIISKLIKNEGTGGFFKGLTPKLMVVGPKLVFSFTIAQHTIAYFTNKFSH</sequence>
<dbReference type="PROSITE" id="PS50920">
    <property type="entry name" value="SOLCAR"/>
    <property type="match status" value="1"/>
</dbReference>
<evidence type="ECO:0008006" key="8">
    <source>
        <dbReference type="Google" id="ProtNLM"/>
    </source>
</evidence>
<accession>A0A7S3V813</accession>
<dbReference type="InterPro" id="IPR023395">
    <property type="entry name" value="MCP_dom_sf"/>
</dbReference>
<feature type="repeat" description="Solcar" evidence="4">
    <location>
        <begin position="248"/>
        <end position="330"/>
    </location>
</feature>
<evidence type="ECO:0000256" key="1">
    <source>
        <dbReference type="ARBA" id="ARBA00004141"/>
    </source>
</evidence>
<dbReference type="PANTHER" id="PTHR46974">
    <property type="entry name" value="MITOCHONDRIAL GTP/GDP CARRIER PROTEIN 1"/>
    <property type="match status" value="1"/>
</dbReference>
<dbReference type="SUPFAM" id="SSF103506">
    <property type="entry name" value="Mitochondrial carrier"/>
    <property type="match status" value="1"/>
</dbReference>
<evidence type="ECO:0000313" key="7">
    <source>
        <dbReference type="EMBL" id="CAE0462706.1"/>
    </source>
</evidence>
<dbReference type="InterPro" id="IPR053042">
    <property type="entry name" value="Mito_GTP/GDP_Carrier"/>
</dbReference>
<dbReference type="PANTHER" id="PTHR46974:SF1">
    <property type="entry name" value="MITOCHONDRIAL GTP_GDP CARRIER PROTEIN 1"/>
    <property type="match status" value="1"/>
</dbReference>
<name>A0A7S3V813_9STRA</name>
<organism evidence="7">
    <name type="scientific">Chaetoceros debilis</name>
    <dbReference type="NCBI Taxonomy" id="122233"/>
    <lineage>
        <taxon>Eukaryota</taxon>
        <taxon>Sar</taxon>
        <taxon>Stramenopiles</taxon>
        <taxon>Ochrophyta</taxon>
        <taxon>Bacillariophyta</taxon>
        <taxon>Coscinodiscophyceae</taxon>
        <taxon>Chaetocerotophycidae</taxon>
        <taxon>Chaetocerotales</taxon>
        <taxon>Chaetocerotaceae</taxon>
        <taxon>Chaetoceros</taxon>
    </lineage>
</organism>
<reference evidence="7" key="1">
    <citation type="submission" date="2021-01" db="EMBL/GenBank/DDBJ databases">
        <authorList>
            <person name="Corre E."/>
            <person name="Pelletier E."/>
            <person name="Niang G."/>
            <person name="Scheremetjew M."/>
            <person name="Finn R."/>
            <person name="Kale V."/>
            <person name="Holt S."/>
            <person name="Cochrane G."/>
            <person name="Meng A."/>
            <person name="Brown T."/>
            <person name="Cohen L."/>
        </authorList>
    </citation>
    <scope>NUCLEOTIDE SEQUENCE</scope>
    <source>
        <strain evidence="7">MM31A-1</strain>
    </source>
</reference>
<gene>
    <name evidence="7" type="ORF">CDEB00056_LOCUS7547</name>
</gene>
<dbReference type="GO" id="GO:0001409">
    <property type="term" value="F:guanine nucleotide transmembrane transporter activity"/>
    <property type="evidence" value="ECO:0007669"/>
    <property type="project" value="TreeGrafter"/>
</dbReference>
<evidence type="ECO:0000256" key="4">
    <source>
        <dbReference type="PROSITE-ProRule" id="PRU00282"/>
    </source>
</evidence>
<dbReference type="GO" id="GO:0016020">
    <property type="term" value="C:membrane"/>
    <property type="evidence" value="ECO:0007669"/>
    <property type="project" value="UniProtKB-SubCell"/>
</dbReference>
<dbReference type="GO" id="GO:0005739">
    <property type="term" value="C:mitochondrion"/>
    <property type="evidence" value="ECO:0007669"/>
    <property type="project" value="TreeGrafter"/>
</dbReference>
<dbReference type="EMBL" id="HBIO01009768">
    <property type="protein sequence ID" value="CAE0462706.1"/>
    <property type="molecule type" value="Transcribed_RNA"/>
</dbReference>